<organism evidence="1">
    <name type="scientific">uncultured Pseudonocardia sp</name>
    <dbReference type="NCBI Taxonomy" id="211455"/>
    <lineage>
        <taxon>Bacteria</taxon>
        <taxon>Bacillati</taxon>
        <taxon>Actinomycetota</taxon>
        <taxon>Actinomycetes</taxon>
        <taxon>Pseudonocardiales</taxon>
        <taxon>Pseudonocardiaceae</taxon>
        <taxon>Pseudonocardia</taxon>
        <taxon>environmental samples</taxon>
    </lineage>
</organism>
<accession>A0A6J4PLU5</accession>
<dbReference type="AlphaFoldDB" id="A0A6J4PLU5"/>
<dbReference type="PANTHER" id="PTHR31694:SF26">
    <property type="entry name" value="OS05G0151100 PROTEIN"/>
    <property type="match status" value="1"/>
</dbReference>
<reference evidence="1" key="1">
    <citation type="submission" date="2020-02" db="EMBL/GenBank/DDBJ databases">
        <authorList>
            <person name="Meier V. D."/>
        </authorList>
    </citation>
    <scope>NUCLEOTIDE SEQUENCE</scope>
    <source>
        <strain evidence="1">AVDCRST_MAG66</strain>
    </source>
</reference>
<dbReference type="Pfam" id="PF13668">
    <property type="entry name" value="Ferritin_2"/>
    <property type="match status" value="1"/>
</dbReference>
<name>A0A6J4PLU5_9PSEU</name>
<dbReference type="InterPro" id="IPR009078">
    <property type="entry name" value="Ferritin-like_SF"/>
</dbReference>
<sequence length="335" mass="34915">MAAAPQTDAFLHEEKAVFEGFSKAFVREAIHRSSENAVDRRRFLRAAGLTGLGVAGVAGGAVTLGGVAGASDDGQDDGAVTDAAVLNFALNLEYLEAEFYLRGVYGEGLEDDQIDGVGELGQVTGGRRVEFESKLAEQYAREIAEDERAHVDFLRAALGEAGIARPAIDLVDAFTAAARAAGLVGADEEFDVFANEDNSLLGAFVFEDVGVTAYKGGAPLITNRTFLEAAAGILAVEAYHAGIIRTVLLGKGLVEETQAISDARDSLDGGDDLDQGIVDGDGNANLVPTDANGIAFSRDVFQVHNIAYLTPEEAGSGGFFPNGTNGTFTTSGDQT</sequence>
<evidence type="ECO:0000313" key="1">
    <source>
        <dbReference type="EMBL" id="CAA9413927.1"/>
    </source>
</evidence>
<dbReference type="PROSITE" id="PS51318">
    <property type="entry name" value="TAT"/>
    <property type="match status" value="1"/>
</dbReference>
<protein>
    <recommendedName>
        <fullName evidence="2">Dessication-associated protein</fullName>
    </recommendedName>
</protein>
<dbReference type="InterPro" id="IPR052965">
    <property type="entry name" value="Pigment-catalase-like"/>
</dbReference>
<dbReference type="PANTHER" id="PTHR31694">
    <property type="entry name" value="DESICCATION-LIKE PROTEIN"/>
    <property type="match status" value="1"/>
</dbReference>
<proteinExistence type="predicted"/>
<evidence type="ECO:0008006" key="2">
    <source>
        <dbReference type="Google" id="ProtNLM"/>
    </source>
</evidence>
<dbReference type="SUPFAM" id="SSF47240">
    <property type="entry name" value="Ferritin-like"/>
    <property type="match status" value="1"/>
</dbReference>
<gene>
    <name evidence="1" type="ORF">AVDCRST_MAG66-2208</name>
</gene>
<dbReference type="EMBL" id="CADCUS010000323">
    <property type="protein sequence ID" value="CAA9413927.1"/>
    <property type="molecule type" value="Genomic_DNA"/>
</dbReference>
<dbReference type="InterPro" id="IPR006311">
    <property type="entry name" value="TAT_signal"/>
</dbReference>